<sequence length="572" mass="60578">MSHLSHFTNRLASIASQPNATRAPSYRTLLGEALAKPSSELDADQLVQITAAYLQNAVFSDQNSTGGGLVVGRQALTLFAHEIASAAQLHKSSGAESEMNDGSLPAIAEPDVRRRILEDALDKLQPRVLSFEEQASVLRSQLSSLLEAEEDWIEAARVLQAIPLDSGHRSVSDHYKLSVYMRIVRLLLEGDDPVGADVFLKRASLVIHNVPGAILTSSFASSADTSAAAASSEAKAESELEDPKVLGLQFKLCQARIYDAQRRFAEAAVRYHELSYIAEIDEVDRNMMLSAAVTASILSPAGPQRARTLATLIRDERTQSLPQYTILSKVFLDHIIRPHEIQAFEKLLAPHQVAKLAPTRAPAAAADASASATVSASASGDTDMAGTSTSSSRPASTRHAPSTVLDRAMIEHNLLSASRLYDNITLHGLGALLDLSSAGAEETARRMIQQGRLKAWIDQVGDLVEEGRPGGASASASVGGSGGVLYFVDQDRRGEAGTIAGGLAGATSGAPEAQSAAEVGDSAGGPEGAFGASSAMAEGENKYTKRWDRQIARTAGTLEEVCQRLNKAGFVC</sequence>
<dbReference type="InterPro" id="IPR036388">
    <property type="entry name" value="WH-like_DNA-bd_sf"/>
</dbReference>
<dbReference type="SUPFAM" id="SSF46785">
    <property type="entry name" value="Winged helix' DNA-binding domain"/>
    <property type="match status" value="1"/>
</dbReference>
<dbReference type="PANTHER" id="PTHR10855:SF2">
    <property type="entry name" value="COP9 SIGNALOSOME COMPLEX SUBUNIT 4"/>
    <property type="match status" value="1"/>
</dbReference>
<dbReference type="GO" id="GO:0008180">
    <property type="term" value="C:COP9 signalosome"/>
    <property type="evidence" value="ECO:0007669"/>
    <property type="project" value="UniProtKB-KW"/>
</dbReference>
<evidence type="ECO:0000256" key="6">
    <source>
        <dbReference type="ARBA" id="ARBA00022790"/>
    </source>
</evidence>
<keyword evidence="5" id="KW-0963">Cytoplasm</keyword>
<protein>
    <recommendedName>
        <fullName evidence="4">COP9 signalosome complex subunit 4</fullName>
    </recommendedName>
</protein>
<dbReference type="Pfam" id="PF01399">
    <property type="entry name" value="PCI"/>
    <property type="match status" value="1"/>
</dbReference>
<feature type="domain" description="PSMD12/CSN4-like N-terminal" evidence="10">
    <location>
        <begin position="114"/>
        <end position="209"/>
    </location>
</feature>
<evidence type="ECO:0000259" key="9">
    <source>
        <dbReference type="Pfam" id="PF01399"/>
    </source>
</evidence>
<dbReference type="InterPro" id="IPR036390">
    <property type="entry name" value="WH_DNA-bd_sf"/>
</dbReference>
<evidence type="ECO:0000313" key="11">
    <source>
        <dbReference type="EMBL" id="EPQ29571.1"/>
    </source>
</evidence>
<dbReference type="HOGENOM" id="CLU_028132_1_1_1"/>
<dbReference type="InterPro" id="IPR040134">
    <property type="entry name" value="PSMD12/CSN4"/>
</dbReference>
<evidence type="ECO:0000256" key="2">
    <source>
        <dbReference type="ARBA" id="ARBA00004496"/>
    </source>
</evidence>
<dbReference type="GO" id="GO:0005829">
    <property type="term" value="C:cytosol"/>
    <property type="evidence" value="ECO:0007669"/>
    <property type="project" value="TreeGrafter"/>
</dbReference>
<comment type="similarity">
    <text evidence="3">Belongs to the CSN4 family.</text>
</comment>
<feature type="region of interest" description="Disordered" evidence="8">
    <location>
        <begin position="507"/>
        <end position="537"/>
    </location>
</feature>
<dbReference type="InterPro" id="IPR000717">
    <property type="entry name" value="PCI_dom"/>
</dbReference>
<reference evidence="11 12" key="1">
    <citation type="journal article" date="2013" name="Plant Cell">
        <title>The transition from a phytopathogenic smut ancestor to an anamorphic biocontrol agent deciphered by comparative whole-genome analysis.</title>
        <authorList>
            <person name="Lefebvre F."/>
            <person name="Joly D.L."/>
            <person name="Labbe C."/>
            <person name="Teichmann B."/>
            <person name="Linning R."/>
            <person name="Belzile F."/>
            <person name="Bakkeren G."/>
            <person name="Belanger R.R."/>
        </authorList>
    </citation>
    <scope>NUCLEOTIDE SEQUENCE [LARGE SCALE GENOMIC DNA]</scope>
    <source>
        <strain evidence="11 12">PF-1</strain>
    </source>
</reference>
<evidence type="ECO:0000256" key="5">
    <source>
        <dbReference type="ARBA" id="ARBA00022490"/>
    </source>
</evidence>
<evidence type="ECO:0000256" key="1">
    <source>
        <dbReference type="ARBA" id="ARBA00004123"/>
    </source>
</evidence>
<evidence type="ECO:0000259" key="10">
    <source>
        <dbReference type="Pfam" id="PF22241"/>
    </source>
</evidence>
<comment type="subcellular location">
    <subcellularLocation>
        <location evidence="2">Cytoplasm</location>
    </subcellularLocation>
    <subcellularLocation>
        <location evidence="1">Nucleus</location>
    </subcellularLocation>
</comment>
<proteinExistence type="inferred from homology"/>
<dbReference type="InterPro" id="IPR054559">
    <property type="entry name" value="PSMD12-CSN4-like_N"/>
</dbReference>
<dbReference type="GeneID" id="19316905"/>
<dbReference type="Proteomes" id="UP000053664">
    <property type="component" value="Unassembled WGS sequence"/>
</dbReference>
<dbReference type="EMBL" id="KE361630">
    <property type="protein sequence ID" value="EPQ29571.1"/>
    <property type="molecule type" value="Genomic_DNA"/>
</dbReference>
<dbReference type="KEGG" id="pfp:PFL1_02790"/>
<dbReference type="Gene3D" id="1.10.10.10">
    <property type="entry name" value="Winged helix-like DNA-binding domain superfamily/Winged helix DNA-binding domain"/>
    <property type="match status" value="1"/>
</dbReference>
<name>A0A061HG27_9BASI</name>
<feature type="region of interest" description="Disordered" evidence="8">
    <location>
        <begin position="376"/>
        <end position="403"/>
    </location>
</feature>
<feature type="compositionally biased region" description="Low complexity" evidence="8">
    <location>
        <begin position="388"/>
        <end position="402"/>
    </location>
</feature>
<dbReference type="OrthoDB" id="295656at2759"/>
<gene>
    <name evidence="11" type="ORF">PFL1_02790</name>
</gene>
<evidence type="ECO:0000256" key="8">
    <source>
        <dbReference type="SAM" id="MobiDB-lite"/>
    </source>
</evidence>
<evidence type="ECO:0000256" key="7">
    <source>
        <dbReference type="ARBA" id="ARBA00023242"/>
    </source>
</evidence>
<evidence type="ECO:0000256" key="3">
    <source>
        <dbReference type="ARBA" id="ARBA00010417"/>
    </source>
</evidence>
<keyword evidence="7" id="KW-0539">Nucleus</keyword>
<evidence type="ECO:0000313" key="12">
    <source>
        <dbReference type="Proteomes" id="UP000053664"/>
    </source>
</evidence>
<dbReference type="Pfam" id="PF22241">
    <property type="entry name" value="PSMD12-CSN4_N"/>
    <property type="match status" value="1"/>
</dbReference>
<dbReference type="PANTHER" id="PTHR10855">
    <property type="entry name" value="26S PROTEASOME NON-ATPASE REGULATORY SUBUNIT 12/COP9 SIGNALOSOME COMPLEX SUBUNIT 4"/>
    <property type="match status" value="1"/>
</dbReference>
<dbReference type="AlphaFoldDB" id="A0A061HG27"/>
<evidence type="ECO:0000256" key="4">
    <source>
        <dbReference type="ARBA" id="ARBA00014881"/>
    </source>
</evidence>
<dbReference type="RefSeq" id="XP_007878496.1">
    <property type="nucleotide sequence ID" value="XM_007880305.1"/>
</dbReference>
<dbReference type="eggNOG" id="KOG1497">
    <property type="taxonomic scope" value="Eukaryota"/>
</dbReference>
<organism evidence="11 12">
    <name type="scientific">Pseudozyma flocculosa PF-1</name>
    <dbReference type="NCBI Taxonomy" id="1277687"/>
    <lineage>
        <taxon>Eukaryota</taxon>
        <taxon>Fungi</taxon>
        <taxon>Dikarya</taxon>
        <taxon>Basidiomycota</taxon>
        <taxon>Ustilaginomycotina</taxon>
        <taxon>Ustilaginomycetes</taxon>
        <taxon>Ustilaginales</taxon>
        <taxon>Ustilaginaceae</taxon>
        <taxon>Pseudozyma</taxon>
    </lineage>
</organism>
<feature type="domain" description="PCI" evidence="9">
    <location>
        <begin position="403"/>
        <end position="464"/>
    </location>
</feature>
<accession>A0A061HG27</accession>
<keyword evidence="6" id="KW-0736">Signalosome</keyword>